<gene>
    <name evidence="13" type="ordered locus">NE1751</name>
</gene>
<name>Q82TW8_NITEU</name>
<keyword evidence="5" id="KW-0997">Cell inner membrane</keyword>
<organism evidence="13 14">
    <name type="scientific">Nitrosomonas europaea (strain ATCC 19718 / CIP 103999 / KCTC 2705 / NBRC 14298)</name>
    <dbReference type="NCBI Taxonomy" id="228410"/>
    <lineage>
        <taxon>Bacteria</taxon>
        <taxon>Pseudomonadati</taxon>
        <taxon>Pseudomonadota</taxon>
        <taxon>Betaproteobacteria</taxon>
        <taxon>Nitrosomonadales</taxon>
        <taxon>Nitrosomonadaceae</taxon>
        <taxon>Nitrosomonas</taxon>
    </lineage>
</organism>
<sequence length="177" mass="18822">METGMTEAVSKGFTMIELMLTISIASILLAMAVPSYQSLMRESRLTTQANELMTSLHYARSEAVKRGMRVTICKSSDGASCTNGSSWQDGWLIFSDAGTAGMVDGGDEVLRVFPGLNGSTLGAGGNFANWVSYLPNGRSQGNTGLPNDTFRLCNQASGRNVIVNNAGRPSVERVSPC</sequence>
<evidence type="ECO:0000256" key="1">
    <source>
        <dbReference type="ARBA" id="ARBA00004377"/>
    </source>
</evidence>
<evidence type="ECO:0000256" key="2">
    <source>
        <dbReference type="ARBA" id="ARBA00021549"/>
    </source>
</evidence>
<proteinExistence type="inferred from homology"/>
<dbReference type="GO" id="GO:0015628">
    <property type="term" value="P:protein secretion by the type II secretion system"/>
    <property type="evidence" value="ECO:0007669"/>
    <property type="project" value="InterPro"/>
</dbReference>
<dbReference type="Gene3D" id="3.55.40.10">
    <property type="entry name" value="minor pseudopilin epsh domain"/>
    <property type="match status" value="1"/>
</dbReference>
<dbReference type="STRING" id="228410.NE1751"/>
<feature type="transmembrane region" description="Helical" evidence="11">
    <location>
        <begin position="12"/>
        <end position="33"/>
    </location>
</feature>
<keyword evidence="6 11" id="KW-0812">Transmembrane</keyword>
<dbReference type="InterPro" id="IPR022346">
    <property type="entry name" value="T2SS_GspH"/>
</dbReference>
<accession>Q82TW8</accession>
<evidence type="ECO:0000256" key="4">
    <source>
        <dbReference type="ARBA" id="ARBA00022481"/>
    </source>
</evidence>
<evidence type="ECO:0000313" key="13">
    <source>
        <dbReference type="EMBL" id="CAD85662.1"/>
    </source>
</evidence>
<dbReference type="GO" id="GO:0005886">
    <property type="term" value="C:plasma membrane"/>
    <property type="evidence" value="ECO:0007669"/>
    <property type="project" value="UniProtKB-SubCell"/>
</dbReference>
<evidence type="ECO:0000256" key="8">
    <source>
        <dbReference type="ARBA" id="ARBA00023136"/>
    </source>
</evidence>
<keyword evidence="7 11" id="KW-1133">Transmembrane helix</keyword>
<evidence type="ECO:0000256" key="5">
    <source>
        <dbReference type="ARBA" id="ARBA00022519"/>
    </source>
</evidence>
<dbReference type="AlphaFoldDB" id="Q82TW8"/>
<evidence type="ECO:0000259" key="12">
    <source>
        <dbReference type="Pfam" id="PF12019"/>
    </source>
</evidence>
<keyword evidence="4" id="KW-0488">Methylation</keyword>
<dbReference type="HOGENOM" id="CLU_084761_1_4_4"/>
<dbReference type="KEGG" id="neu:NE1751"/>
<protein>
    <recommendedName>
        <fullName evidence="2">Type II secretion system protein H</fullName>
    </recommendedName>
    <alternativeName>
        <fullName evidence="10">General secretion pathway protein H</fullName>
    </alternativeName>
</protein>
<dbReference type="SUPFAM" id="SSF54523">
    <property type="entry name" value="Pili subunits"/>
    <property type="match status" value="1"/>
</dbReference>
<dbReference type="Proteomes" id="UP000001416">
    <property type="component" value="Chromosome"/>
</dbReference>
<evidence type="ECO:0000313" key="14">
    <source>
        <dbReference type="Proteomes" id="UP000001416"/>
    </source>
</evidence>
<dbReference type="Pfam" id="PF12019">
    <property type="entry name" value="GspH"/>
    <property type="match status" value="1"/>
</dbReference>
<dbReference type="GO" id="GO:0015627">
    <property type="term" value="C:type II protein secretion system complex"/>
    <property type="evidence" value="ECO:0007669"/>
    <property type="project" value="InterPro"/>
</dbReference>
<dbReference type="InterPro" id="IPR012902">
    <property type="entry name" value="N_methyl_site"/>
</dbReference>
<evidence type="ECO:0000256" key="10">
    <source>
        <dbReference type="ARBA" id="ARBA00030775"/>
    </source>
</evidence>
<keyword evidence="3" id="KW-1003">Cell membrane</keyword>
<reference evidence="13 14" key="1">
    <citation type="journal article" date="2003" name="J. Bacteriol.">
        <title>Complete genome sequence of the ammonia-oxidizing bacterium and obligate chemolithoautotroph Nitrosomonas europaea.</title>
        <authorList>
            <person name="Chain P."/>
            <person name="Lamerdin J."/>
            <person name="Larimer F."/>
            <person name="Regala W."/>
            <person name="Land M."/>
            <person name="Hauser L."/>
            <person name="Hooper A."/>
            <person name="Klotz M."/>
            <person name="Norton J."/>
            <person name="Sayavedra-Soto L."/>
            <person name="Arciero D."/>
            <person name="Hommes N."/>
            <person name="Whittaker M."/>
            <person name="Arp D."/>
        </authorList>
    </citation>
    <scope>NUCLEOTIDE SEQUENCE [LARGE SCALE GENOMIC DNA]</scope>
    <source>
        <strain evidence="14">ATCC 19718 / CIP 103999 / KCTC 2705 / NBRC 14298</strain>
    </source>
</reference>
<evidence type="ECO:0000256" key="7">
    <source>
        <dbReference type="ARBA" id="ARBA00022989"/>
    </source>
</evidence>
<evidence type="ECO:0000256" key="9">
    <source>
        <dbReference type="ARBA" id="ARBA00025772"/>
    </source>
</evidence>
<evidence type="ECO:0000256" key="3">
    <source>
        <dbReference type="ARBA" id="ARBA00022475"/>
    </source>
</evidence>
<keyword evidence="8 11" id="KW-0472">Membrane</keyword>
<evidence type="ECO:0000256" key="11">
    <source>
        <dbReference type="SAM" id="Phobius"/>
    </source>
</evidence>
<dbReference type="EMBL" id="AL954747">
    <property type="protein sequence ID" value="CAD85662.1"/>
    <property type="molecule type" value="Genomic_DNA"/>
</dbReference>
<evidence type="ECO:0000256" key="6">
    <source>
        <dbReference type="ARBA" id="ARBA00022692"/>
    </source>
</evidence>
<dbReference type="NCBIfam" id="TIGR02532">
    <property type="entry name" value="IV_pilin_GFxxxE"/>
    <property type="match status" value="1"/>
</dbReference>
<keyword evidence="14" id="KW-1185">Reference proteome</keyword>
<dbReference type="InterPro" id="IPR045584">
    <property type="entry name" value="Pilin-like"/>
</dbReference>
<feature type="domain" description="General secretion pathway GspH" evidence="12">
    <location>
        <begin position="48"/>
        <end position="167"/>
    </location>
</feature>
<comment type="similarity">
    <text evidence="9">Belongs to the GSP H family.</text>
</comment>
<dbReference type="PhylomeDB" id="Q82TW8"/>
<dbReference type="Pfam" id="PF07963">
    <property type="entry name" value="N_methyl"/>
    <property type="match status" value="1"/>
</dbReference>
<dbReference type="eggNOG" id="COG4970">
    <property type="taxonomic scope" value="Bacteria"/>
</dbReference>
<comment type="subcellular location">
    <subcellularLocation>
        <location evidence="1">Cell inner membrane</location>
        <topology evidence="1">Single-pass membrane protein</topology>
    </subcellularLocation>
</comment>